<organism evidence="1 2">
    <name type="scientific">Polymorphum gilvum (strain LMG 25793 / CGMCC 1.9160 / SL003B-26A1)</name>
    <dbReference type="NCBI Taxonomy" id="991905"/>
    <lineage>
        <taxon>Bacteria</taxon>
        <taxon>Pseudomonadati</taxon>
        <taxon>Pseudomonadota</taxon>
        <taxon>Alphaproteobacteria</taxon>
        <taxon>Rhodobacterales</taxon>
        <taxon>Paracoccaceae</taxon>
        <taxon>Polymorphum</taxon>
    </lineage>
</organism>
<dbReference type="AlphaFoldDB" id="F2J537"/>
<proteinExistence type="predicted"/>
<accession>F2J537</accession>
<dbReference type="eggNOG" id="COG5330">
    <property type="taxonomic scope" value="Bacteria"/>
</dbReference>
<dbReference type="Pfam" id="PF10098">
    <property type="entry name" value="DUF2336"/>
    <property type="match status" value="1"/>
</dbReference>
<gene>
    <name evidence="1" type="ordered locus">SL003B_1651</name>
</gene>
<keyword evidence="2" id="KW-1185">Reference proteome</keyword>
<name>F2J537_POLGS</name>
<dbReference type="InterPro" id="IPR019285">
    <property type="entry name" value="DUF2336"/>
</dbReference>
<dbReference type="STRING" id="991905.SL003B_1651"/>
<evidence type="ECO:0000313" key="2">
    <source>
        <dbReference type="Proteomes" id="UP000008130"/>
    </source>
</evidence>
<evidence type="ECO:0000313" key="1">
    <source>
        <dbReference type="EMBL" id="ADZ70079.1"/>
    </source>
</evidence>
<dbReference type="PIRSF" id="PIRSF035865">
    <property type="entry name" value="UCP035865"/>
    <property type="match status" value="1"/>
</dbReference>
<dbReference type="OrthoDB" id="9798569at2"/>
<dbReference type="EMBL" id="CP002568">
    <property type="protein sequence ID" value="ADZ70079.1"/>
    <property type="molecule type" value="Genomic_DNA"/>
</dbReference>
<sequence length="380" mass="41054">MIIRDFLRWIETAPAQLRAEATSALARAWLFSQMTGEDREAAEAALTFLLDDPASEVRLAIAHAFARQPNVPEHIIASLAQDRCEIACVVLEHSPLIGEADLVDLAAEGDEAVQCAIARRIDLGAAAAAALAEVAPARACEALLANETAEIVPFSLTRMAERFAEDGKIRALLLSREHLPLTVRHMLLKALADGLRSRAMTLFEGPEHRAEAFLVDAEEKVTLSLVRDVAERQVLDLVEHLRATGQLTTRLLLRAAGTGNLKLFVAAIAVLSGLPAGRARTLLEAGRPAAIRALLRKAGLPPRSLAAFGACIDLYRVEDPDFDRNRTAAEVRAAMEQAVRRLRGEAGEEAADIVGLLRQFALEAAREEARVFVSRALAAA</sequence>
<dbReference type="InterPro" id="IPR014598">
    <property type="entry name" value="UCP035865"/>
</dbReference>
<dbReference type="RefSeq" id="WP_013652396.1">
    <property type="nucleotide sequence ID" value="NC_015259.1"/>
</dbReference>
<protein>
    <submittedName>
        <fullName evidence="1">Hypothetical conserved protein</fullName>
    </submittedName>
</protein>
<dbReference type="Proteomes" id="UP000008130">
    <property type="component" value="Chromosome"/>
</dbReference>
<dbReference type="PATRIC" id="fig|991905.3.peg.1696"/>
<reference evidence="1 2" key="1">
    <citation type="journal article" date="2011" name="J. Bacteriol.">
        <title>Complete genome sequence of Polymorphum gilvum SL003B-26A1T, a crude oil-degrading bacterium from oil-polluted saline soil.</title>
        <authorList>
            <person name="Li S.G."/>
            <person name="Tang Y.Q."/>
            <person name="Nie Y."/>
            <person name="Cai M."/>
            <person name="Wu X.L."/>
        </authorList>
    </citation>
    <scope>NUCLEOTIDE SEQUENCE [LARGE SCALE GENOMIC DNA]</scope>
    <source>
        <strain evidence="2">LMG 25793 / CGMCC 1.9160 / SL003B-26A1</strain>
    </source>
</reference>
<dbReference type="KEGG" id="pgv:SL003B_1651"/>
<dbReference type="HOGENOM" id="CLU_035493_0_0_5"/>